<gene>
    <name evidence="3" type="ORF">BWD41_16695</name>
</gene>
<feature type="compositionally biased region" description="Polar residues" evidence="1">
    <location>
        <begin position="231"/>
        <end position="241"/>
    </location>
</feature>
<dbReference type="RefSeq" id="WP_075848524.1">
    <property type="nucleotide sequence ID" value="NZ_MTCP01000008.1"/>
</dbReference>
<dbReference type="InterPro" id="IPR057271">
    <property type="entry name" value="YagK_YfjJ_C"/>
</dbReference>
<feature type="domain" description="YagK/YfjJ C-terminal" evidence="2">
    <location>
        <begin position="70"/>
        <end position="227"/>
    </location>
</feature>
<evidence type="ECO:0000256" key="1">
    <source>
        <dbReference type="SAM" id="MobiDB-lite"/>
    </source>
</evidence>
<dbReference type="Proteomes" id="UP000185597">
    <property type="component" value="Unassembled WGS sequence"/>
</dbReference>
<proteinExistence type="predicted"/>
<protein>
    <recommendedName>
        <fullName evidence="2">YagK/YfjJ C-terminal domain-containing protein</fullName>
    </recommendedName>
</protein>
<reference evidence="3 4" key="1">
    <citation type="submission" date="2017-01" db="EMBL/GenBank/DDBJ databases">
        <title>First report of the plasmid-mediated mcr-1 gene in Citrobacter freudii.</title>
        <authorList>
            <person name="Liu J."/>
            <person name="Yang Y."/>
            <person name="Li Y."/>
            <person name="Liu D."/>
            <person name="Tuo H."/>
            <person name="Davis M."/>
            <person name="Zhang A."/>
        </authorList>
    </citation>
    <scope>NUCLEOTIDE SEQUENCE [LARGE SCALE GENOMIC DNA]</scope>
    <source>
        <strain evidence="3 4">SCC4</strain>
    </source>
</reference>
<sequence length="241" mass="27571">MSEEGTTHSVLTQATPYTTKVHTHGRYKVITGDVFIRHGYAYPINATDQSGVRLDILNPIAEQLDAILSIYSRVYFSRFDLRLPENTPIDTGNRWVSDLFKKLRERLRAKLNRPEGLAEPILNFAYGWVREKEEAKQVHYHCWIALPHRQVRRLGTPTSGIAGSIVEIWMGLTGGKAALVELPKATERYPNHYVIERNRPEMLKGPFLWVSYLAKERGKYQTGNGDRVHSTSKLSNKNHNC</sequence>
<feature type="region of interest" description="Disordered" evidence="1">
    <location>
        <begin position="220"/>
        <end position="241"/>
    </location>
</feature>
<evidence type="ECO:0000313" key="3">
    <source>
        <dbReference type="EMBL" id="OLY67943.1"/>
    </source>
</evidence>
<name>A0AA44RGD8_CITBR</name>
<evidence type="ECO:0000313" key="4">
    <source>
        <dbReference type="Proteomes" id="UP000185597"/>
    </source>
</evidence>
<evidence type="ECO:0000259" key="2">
    <source>
        <dbReference type="Pfam" id="PF11726"/>
    </source>
</evidence>
<organism evidence="3 4">
    <name type="scientific">Citrobacter braakii</name>
    <dbReference type="NCBI Taxonomy" id="57706"/>
    <lineage>
        <taxon>Bacteria</taxon>
        <taxon>Pseudomonadati</taxon>
        <taxon>Pseudomonadota</taxon>
        <taxon>Gammaproteobacteria</taxon>
        <taxon>Enterobacterales</taxon>
        <taxon>Enterobacteriaceae</taxon>
        <taxon>Citrobacter</taxon>
        <taxon>Citrobacter freundii complex</taxon>
    </lineage>
</organism>
<comment type="caution">
    <text evidence="3">The sequence shown here is derived from an EMBL/GenBank/DDBJ whole genome shotgun (WGS) entry which is preliminary data.</text>
</comment>
<accession>A0AA44RGD8</accession>
<dbReference type="Pfam" id="PF11726">
    <property type="entry name" value="YagK_YfjJ_C"/>
    <property type="match status" value="1"/>
</dbReference>
<dbReference type="AlphaFoldDB" id="A0AA44RGD8"/>
<dbReference type="EMBL" id="MTCP01000008">
    <property type="protein sequence ID" value="OLY67943.1"/>
    <property type="molecule type" value="Genomic_DNA"/>
</dbReference>